<comment type="caution">
    <text evidence="2">The sequence shown here is derived from an EMBL/GenBank/DDBJ whole genome shotgun (WGS) entry which is preliminary data.</text>
</comment>
<feature type="region of interest" description="Disordered" evidence="1">
    <location>
        <begin position="68"/>
        <end position="172"/>
    </location>
</feature>
<feature type="compositionally biased region" description="Basic and acidic residues" evidence="1">
    <location>
        <begin position="73"/>
        <end position="105"/>
    </location>
</feature>
<proteinExistence type="predicted"/>
<organism evidence="2 3">
    <name type="scientific">Sinanodonta woodiana</name>
    <name type="common">Chinese pond mussel</name>
    <name type="synonym">Anodonta woodiana</name>
    <dbReference type="NCBI Taxonomy" id="1069815"/>
    <lineage>
        <taxon>Eukaryota</taxon>
        <taxon>Metazoa</taxon>
        <taxon>Spiralia</taxon>
        <taxon>Lophotrochozoa</taxon>
        <taxon>Mollusca</taxon>
        <taxon>Bivalvia</taxon>
        <taxon>Autobranchia</taxon>
        <taxon>Heteroconchia</taxon>
        <taxon>Palaeoheterodonta</taxon>
        <taxon>Unionida</taxon>
        <taxon>Unionoidea</taxon>
        <taxon>Unionidae</taxon>
        <taxon>Unioninae</taxon>
        <taxon>Sinanodonta</taxon>
    </lineage>
</organism>
<reference evidence="2 3" key="1">
    <citation type="submission" date="2024-11" db="EMBL/GenBank/DDBJ databases">
        <title>Chromosome-level genome assembly of the freshwater bivalve Anodonta woodiana.</title>
        <authorList>
            <person name="Chen X."/>
        </authorList>
    </citation>
    <scope>NUCLEOTIDE SEQUENCE [LARGE SCALE GENOMIC DNA]</scope>
    <source>
        <strain evidence="2">MN2024</strain>
        <tissue evidence="2">Gills</tissue>
    </source>
</reference>
<evidence type="ECO:0000313" key="2">
    <source>
        <dbReference type="EMBL" id="KAL3878876.1"/>
    </source>
</evidence>
<dbReference type="AlphaFoldDB" id="A0ABD3WZS8"/>
<sequence length="237" mass="27690">MDLSEFISRCQSDEIETFTKNDGGKRNFQNKAVCFENFIYYLRNERWSDARVFRSGAIKEYLMLPSNRKFPKHNKDNQAIDSDSLRKRVNHVRDSDQKKGRKTETELSVGISDNKKSETADQARSQTELDANKTMEVEKGPILSEETESQANSESYEEENRRTGSESELANKYENENKSNTRRLEAIEETNSIENSMAILNTMILNQMKRTQTQPKRMKRKERLRNQKIKISLQNIC</sequence>
<keyword evidence="3" id="KW-1185">Reference proteome</keyword>
<evidence type="ECO:0000256" key="1">
    <source>
        <dbReference type="SAM" id="MobiDB-lite"/>
    </source>
</evidence>
<evidence type="ECO:0000313" key="3">
    <source>
        <dbReference type="Proteomes" id="UP001634394"/>
    </source>
</evidence>
<feature type="compositionally biased region" description="Basic and acidic residues" evidence="1">
    <location>
        <begin position="130"/>
        <end position="139"/>
    </location>
</feature>
<accession>A0ABD3WZS8</accession>
<name>A0ABD3WZS8_SINWO</name>
<dbReference type="Proteomes" id="UP001634394">
    <property type="component" value="Unassembled WGS sequence"/>
</dbReference>
<feature type="compositionally biased region" description="Basic and acidic residues" evidence="1">
    <location>
        <begin position="158"/>
        <end position="172"/>
    </location>
</feature>
<dbReference type="EMBL" id="JBJQND010000004">
    <property type="protein sequence ID" value="KAL3878876.1"/>
    <property type="molecule type" value="Genomic_DNA"/>
</dbReference>
<gene>
    <name evidence="2" type="ORF">ACJMK2_031204</name>
</gene>
<protein>
    <submittedName>
        <fullName evidence="2">Uncharacterized protein</fullName>
    </submittedName>
</protein>